<accession>A0A840TQD0</accession>
<feature type="domain" description="Putative collagen-binding" evidence="2">
    <location>
        <begin position="358"/>
        <end position="447"/>
    </location>
</feature>
<dbReference type="EMBL" id="JACHGF010000010">
    <property type="protein sequence ID" value="MBB5286556.1"/>
    <property type="molecule type" value="Genomic_DNA"/>
</dbReference>
<evidence type="ECO:0000259" key="2">
    <source>
        <dbReference type="Pfam" id="PF12904"/>
    </source>
</evidence>
<protein>
    <recommendedName>
        <fullName evidence="6">DUF4038 domain-containing protein</fullName>
    </recommendedName>
</protein>
<proteinExistence type="predicted"/>
<evidence type="ECO:0000256" key="1">
    <source>
        <dbReference type="SAM" id="SignalP"/>
    </source>
</evidence>
<dbReference type="Proteomes" id="UP000557307">
    <property type="component" value="Unassembled WGS sequence"/>
</dbReference>
<evidence type="ECO:0000313" key="4">
    <source>
        <dbReference type="EMBL" id="MBB5286556.1"/>
    </source>
</evidence>
<feature type="chain" id="PRO_5032953558" description="DUF4038 domain-containing protein" evidence="1">
    <location>
        <begin position="22"/>
        <end position="456"/>
    </location>
</feature>
<dbReference type="Gene3D" id="3.20.20.80">
    <property type="entry name" value="Glycosidases"/>
    <property type="match status" value="1"/>
</dbReference>
<feature type="domain" description="Apiosidase-like catalytic" evidence="3">
    <location>
        <begin position="26"/>
        <end position="355"/>
    </location>
</feature>
<sequence>MKKQFLFPLALLSLLAGTSRAQLRVSDNQRYLQTADGKPFFWLGDTAWELFHRLNREEADRYLKNRADKGFTVIQAVALAELDGLDTPNPYGDKPLLNNDPTKPNEAYFRHVDYIIDKAAELGLYIGLLPTWGDKVFKDRWGKGPEIFTTASAQAYGQWLGARYKNRKNVIWIIGGDRNPRHDADVAVWRAMAAGVVAGVGGQDKALMTFHPQPNGLEDAGSAKWFHQDAWLDFNMFQTGHCRENNVWDRIQVAYNKVPTKPVLDGETLYEDHPVCFNAKDLGTSSAFDIRKHAYLDVFAGALGHTYGCHDIWQMYAPGREPVNGPNHYWYDALDLPGASQMKYLRRLMESRPMLDRVPDQSLITDARHEHDRTQATRGKDYLMVYSSEGKPFTVNLGKISGSTLKGTWYNPRTGEAKDAGTSPNQGQKLFSPPSQGYGQDWVLLLDDAAKGYPLP</sequence>
<gene>
    <name evidence="4" type="ORF">HNQ92_004717</name>
</gene>
<dbReference type="InterPro" id="IPR025277">
    <property type="entry name" value="Apiosidase-like_cat_dom"/>
</dbReference>
<keyword evidence="5" id="KW-1185">Reference proteome</keyword>
<dbReference type="Pfam" id="PF12904">
    <property type="entry name" value="Collagen_bind_2"/>
    <property type="match status" value="1"/>
</dbReference>
<dbReference type="SUPFAM" id="SSF51445">
    <property type="entry name" value="(Trans)glycosidases"/>
    <property type="match status" value="1"/>
</dbReference>
<evidence type="ECO:0000313" key="5">
    <source>
        <dbReference type="Proteomes" id="UP000557307"/>
    </source>
</evidence>
<dbReference type="InterPro" id="IPR017853">
    <property type="entry name" value="GH"/>
</dbReference>
<organism evidence="4 5">
    <name type="scientific">Rhabdobacter roseus</name>
    <dbReference type="NCBI Taxonomy" id="1655419"/>
    <lineage>
        <taxon>Bacteria</taxon>
        <taxon>Pseudomonadati</taxon>
        <taxon>Bacteroidota</taxon>
        <taxon>Cytophagia</taxon>
        <taxon>Cytophagales</taxon>
        <taxon>Cytophagaceae</taxon>
        <taxon>Rhabdobacter</taxon>
    </lineage>
</organism>
<dbReference type="Pfam" id="PF13204">
    <property type="entry name" value="Apiosidase"/>
    <property type="match status" value="1"/>
</dbReference>
<name>A0A840TQD0_9BACT</name>
<dbReference type="AlphaFoldDB" id="A0A840TQD0"/>
<dbReference type="RefSeq" id="WP_184177815.1">
    <property type="nucleotide sequence ID" value="NZ_JACHGF010000010.1"/>
</dbReference>
<feature type="signal peptide" evidence="1">
    <location>
        <begin position="1"/>
        <end position="21"/>
    </location>
</feature>
<evidence type="ECO:0000259" key="3">
    <source>
        <dbReference type="Pfam" id="PF13204"/>
    </source>
</evidence>
<dbReference type="InterPro" id="IPR024749">
    <property type="entry name" value="Collagen-bd_put"/>
</dbReference>
<comment type="caution">
    <text evidence="4">The sequence shown here is derived from an EMBL/GenBank/DDBJ whole genome shotgun (WGS) entry which is preliminary data.</text>
</comment>
<dbReference type="PANTHER" id="PTHR37836:SF3">
    <property type="entry name" value="ENDOGLUCANASE"/>
    <property type="match status" value="1"/>
</dbReference>
<dbReference type="PANTHER" id="PTHR37836">
    <property type="entry name" value="LMO1036 PROTEIN"/>
    <property type="match status" value="1"/>
</dbReference>
<evidence type="ECO:0008006" key="6">
    <source>
        <dbReference type="Google" id="ProtNLM"/>
    </source>
</evidence>
<keyword evidence="1" id="KW-0732">Signal</keyword>
<reference evidence="4 5" key="1">
    <citation type="submission" date="2020-08" db="EMBL/GenBank/DDBJ databases">
        <title>Genomic Encyclopedia of Type Strains, Phase IV (KMG-IV): sequencing the most valuable type-strain genomes for metagenomic binning, comparative biology and taxonomic classification.</title>
        <authorList>
            <person name="Goeker M."/>
        </authorList>
    </citation>
    <scope>NUCLEOTIDE SEQUENCE [LARGE SCALE GENOMIC DNA]</scope>
    <source>
        <strain evidence="4 5">DSM 105074</strain>
    </source>
</reference>